<reference evidence="1 2" key="1">
    <citation type="submission" date="2020-05" db="EMBL/GenBank/DDBJ databases">
        <authorList>
            <person name="Niu N."/>
        </authorList>
    </citation>
    <scope>NUCLEOTIDE SEQUENCE [LARGE SCALE GENOMIC DNA]</scope>
    <source>
        <strain evidence="1 2">3340-03</strain>
    </source>
</reference>
<dbReference type="Proteomes" id="UP000537862">
    <property type="component" value="Unassembled WGS sequence"/>
</dbReference>
<accession>A0A849P2M0</accession>
<evidence type="ECO:0000313" key="2">
    <source>
        <dbReference type="Proteomes" id="UP000537862"/>
    </source>
</evidence>
<protein>
    <submittedName>
        <fullName evidence="1">Squalene/phytoene synthase family protein</fullName>
    </submittedName>
</protein>
<sequence length="285" mass="32773">MSNTHTPSSQYRQEKSYKHGSSAYYSYLFVSEDKRLVIENLYAFLHEVTDILYITSDSSVARIKLAWWKEEIDKLFHGKAEHPISQALMEAVKTYGLSQQYFLYIIESVEMDLSHNRYLDWTSLKNFCTMQSGAFACLITQVLSDTTETNIRFAQQMGIAVQFANLLRKLGEDAAQGRIYIPMDFLREHQLKAADILNGKYSDEFKAFMQAQGHRAHELFTEAFALYANLNKASKKELRPCIIRAKLSLKLLKAIEKDQWRVLDKGISLSPLSKLFTAAKVWLLG</sequence>
<keyword evidence="2" id="KW-1185">Reference proteome</keyword>
<name>A0A849P2M0_9BURK</name>
<dbReference type="RefSeq" id="WP_171680416.1">
    <property type="nucleotide sequence ID" value="NZ_JABGBN010000003.1"/>
</dbReference>
<comment type="caution">
    <text evidence="1">The sequence shown here is derived from an EMBL/GenBank/DDBJ whole genome shotgun (WGS) entry which is preliminary data.</text>
</comment>
<dbReference type="InterPro" id="IPR008949">
    <property type="entry name" value="Isoprenoid_synthase_dom_sf"/>
</dbReference>
<dbReference type="InterPro" id="IPR002060">
    <property type="entry name" value="Squ/phyt_synthse"/>
</dbReference>
<organism evidence="1 2">
    <name type="scientific">Pelistega suis</name>
    <dbReference type="NCBI Taxonomy" id="1631957"/>
    <lineage>
        <taxon>Bacteria</taxon>
        <taxon>Pseudomonadati</taxon>
        <taxon>Pseudomonadota</taxon>
        <taxon>Betaproteobacteria</taxon>
        <taxon>Burkholderiales</taxon>
        <taxon>Alcaligenaceae</taxon>
        <taxon>Pelistega</taxon>
    </lineage>
</organism>
<dbReference type="Pfam" id="PF00494">
    <property type="entry name" value="SQS_PSY"/>
    <property type="match status" value="1"/>
</dbReference>
<dbReference type="SUPFAM" id="SSF48576">
    <property type="entry name" value="Terpenoid synthases"/>
    <property type="match status" value="1"/>
</dbReference>
<dbReference type="AlphaFoldDB" id="A0A849P2M0"/>
<proteinExistence type="predicted"/>
<dbReference type="PANTHER" id="PTHR31480">
    <property type="entry name" value="BIFUNCTIONAL LYCOPENE CYCLASE/PHYTOENE SYNTHASE"/>
    <property type="match status" value="1"/>
</dbReference>
<gene>
    <name evidence="1" type="ORF">HKX39_05985</name>
</gene>
<dbReference type="GO" id="GO:0016765">
    <property type="term" value="F:transferase activity, transferring alkyl or aryl (other than methyl) groups"/>
    <property type="evidence" value="ECO:0007669"/>
    <property type="project" value="UniProtKB-ARBA"/>
</dbReference>
<evidence type="ECO:0000313" key="1">
    <source>
        <dbReference type="EMBL" id="NOL51720.1"/>
    </source>
</evidence>
<dbReference type="EMBL" id="JABGBN010000003">
    <property type="protein sequence ID" value="NOL51720.1"/>
    <property type="molecule type" value="Genomic_DNA"/>
</dbReference>
<dbReference type="Gene3D" id="1.10.600.10">
    <property type="entry name" value="Farnesyl Diphosphate Synthase"/>
    <property type="match status" value="1"/>
</dbReference>